<dbReference type="FunFam" id="3.40.50.280:FF:000003">
    <property type="entry name" value="Dimethylamine methyltransferase corrinoid protein"/>
    <property type="match status" value="1"/>
</dbReference>
<dbReference type="SUPFAM" id="SSF47644">
    <property type="entry name" value="Methionine synthase domain"/>
    <property type="match status" value="1"/>
</dbReference>
<evidence type="ECO:0000259" key="5">
    <source>
        <dbReference type="PROSITE" id="PS51337"/>
    </source>
</evidence>
<dbReference type="SMART" id="SM01018">
    <property type="entry name" value="B12-binding_2"/>
    <property type="match status" value="1"/>
</dbReference>
<evidence type="ECO:0000259" key="4">
    <source>
        <dbReference type="PROSITE" id="PS51332"/>
    </source>
</evidence>
<keyword evidence="2" id="KW-0479">Metal-binding</keyword>
<accession>A0A3G1KXS6</accession>
<dbReference type="OrthoDB" id="9783599at2"/>
<dbReference type="Gene3D" id="3.40.50.280">
    <property type="entry name" value="Cobalamin-binding domain"/>
    <property type="match status" value="1"/>
</dbReference>
<dbReference type="PANTHER" id="PTHR45833:SF1">
    <property type="entry name" value="METHIONINE SYNTHASE"/>
    <property type="match status" value="1"/>
</dbReference>
<gene>
    <name evidence="6" type="ORF">DCMF_23265</name>
</gene>
<dbReference type="PROSITE" id="PS51332">
    <property type="entry name" value="B12_BINDING"/>
    <property type="match status" value="1"/>
</dbReference>
<protein>
    <submittedName>
        <fullName evidence="6">Methionine synthase</fullName>
    </submittedName>
</protein>
<evidence type="ECO:0000256" key="2">
    <source>
        <dbReference type="ARBA" id="ARBA00022723"/>
    </source>
</evidence>
<dbReference type="Gene3D" id="1.10.1240.10">
    <property type="entry name" value="Methionine synthase domain"/>
    <property type="match status" value="1"/>
</dbReference>
<dbReference type="KEGG" id="fwa:DCMF_23265"/>
<dbReference type="GO" id="GO:0050667">
    <property type="term" value="P:homocysteine metabolic process"/>
    <property type="evidence" value="ECO:0007669"/>
    <property type="project" value="TreeGrafter"/>
</dbReference>
<dbReference type="Proteomes" id="UP000323521">
    <property type="component" value="Chromosome"/>
</dbReference>
<dbReference type="GO" id="GO:0046872">
    <property type="term" value="F:metal ion binding"/>
    <property type="evidence" value="ECO:0007669"/>
    <property type="project" value="UniProtKB-KW"/>
</dbReference>
<evidence type="ECO:0000256" key="1">
    <source>
        <dbReference type="ARBA" id="ARBA00010854"/>
    </source>
</evidence>
<feature type="domain" description="B12-binding" evidence="4">
    <location>
        <begin position="87"/>
        <end position="211"/>
    </location>
</feature>
<dbReference type="GO" id="GO:0005829">
    <property type="term" value="C:cytosol"/>
    <property type="evidence" value="ECO:0007669"/>
    <property type="project" value="TreeGrafter"/>
</dbReference>
<dbReference type="InterPro" id="IPR036724">
    <property type="entry name" value="Cobalamin-bd_sf"/>
</dbReference>
<name>A0A3G1KXS6_FORW1</name>
<dbReference type="GO" id="GO:0008705">
    <property type="term" value="F:methionine synthase activity"/>
    <property type="evidence" value="ECO:0007669"/>
    <property type="project" value="TreeGrafter"/>
</dbReference>
<dbReference type="InterPro" id="IPR050554">
    <property type="entry name" value="Met_Synthase/Corrinoid"/>
</dbReference>
<reference evidence="6 7" key="1">
    <citation type="submission" date="2016-10" db="EMBL/GenBank/DDBJ databases">
        <title>Complete Genome Sequence of Peptococcaceae strain DCMF.</title>
        <authorList>
            <person name="Edwards R.J."/>
            <person name="Holland S.I."/>
            <person name="Deshpande N.P."/>
            <person name="Wong Y.K."/>
            <person name="Ertan H."/>
            <person name="Manefield M."/>
            <person name="Russell T.L."/>
            <person name="Lee M.J."/>
        </authorList>
    </citation>
    <scope>NUCLEOTIDE SEQUENCE [LARGE SCALE GENOMIC DNA]</scope>
    <source>
        <strain evidence="6 7">DCMF</strain>
    </source>
</reference>
<sequence length="211" mass="22899">MSNSLVNAIVEMKDGEALKLVEEMLAKGADVNEILSSCQEAMGIVGQRFEKQVYFLPELIMGGEILKSITRMVKPKMQEVSAEDKNRGKIVFGTVAGDIHDIGKDIVIFMLEVNGFEVIDLGVDVPIEKFVEKIKEVNPDIVGLSGFLTITFDTMKETVAAIAGAGYRDKVKIMVGGGTVTEDIKDYAGADGYGENAMDAVILAQKWMGVE</sequence>
<dbReference type="PANTHER" id="PTHR45833">
    <property type="entry name" value="METHIONINE SYNTHASE"/>
    <property type="match status" value="1"/>
</dbReference>
<dbReference type="Pfam" id="PF02607">
    <property type="entry name" value="B12-binding_2"/>
    <property type="match status" value="1"/>
</dbReference>
<dbReference type="InterPro" id="IPR003759">
    <property type="entry name" value="Cbl-bd_cap"/>
</dbReference>
<dbReference type="GO" id="GO:0031419">
    <property type="term" value="F:cobalamin binding"/>
    <property type="evidence" value="ECO:0007669"/>
    <property type="project" value="InterPro"/>
</dbReference>
<proteinExistence type="inferred from homology"/>
<dbReference type="InterPro" id="IPR006158">
    <property type="entry name" value="Cobalamin-bd"/>
</dbReference>
<evidence type="ECO:0000313" key="7">
    <source>
        <dbReference type="Proteomes" id="UP000323521"/>
    </source>
</evidence>
<dbReference type="Pfam" id="PF02310">
    <property type="entry name" value="B12-binding"/>
    <property type="match status" value="1"/>
</dbReference>
<dbReference type="PROSITE" id="PS51337">
    <property type="entry name" value="B12_BINDING_NTER"/>
    <property type="match status" value="1"/>
</dbReference>
<dbReference type="RefSeq" id="WP_148136634.1">
    <property type="nucleotide sequence ID" value="NZ_CP017634.1"/>
</dbReference>
<comment type="similarity">
    <text evidence="1">Belongs to the methylamine corrinoid protein family.</text>
</comment>
<dbReference type="GO" id="GO:0046653">
    <property type="term" value="P:tetrahydrofolate metabolic process"/>
    <property type="evidence" value="ECO:0007669"/>
    <property type="project" value="TreeGrafter"/>
</dbReference>
<dbReference type="InterPro" id="IPR036594">
    <property type="entry name" value="Meth_synthase_dom"/>
</dbReference>
<dbReference type="AlphaFoldDB" id="A0A3G1KXS6"/>
<evidence type="ECO:0000256" key="3">
    <source>
        <dbReference type="ARBA" id="ARBA00023285"/>
    </source>
</evidence>
<feature type="domain" description="B12-binding N-terminal" evidence="5">
    <location>
        <begin position="1"/>
        <end position="85"/>
    </location>
</feature>
<dbReference type="SUPFAM" id="SSF52242">
    <property type="entry name" value="Cobalamin (vitamin B12)-binding domain"/>
    <property type="match status" value="1"/>
</dbReference>
<dbReference type="EMBL" id="CP017634">
    <property type="protein sequence ID" value="ATW27284.1"/>
    <property type="molecule type" value="Genomic_DNA"/>
</dbReference>
<keyword evidence="3" id="KW-0170">Cobalt</keyword>
<organism evidence="6 7">
    <name type="scientific">Formimonas warabiya</name>
    <dbReference type="NCBI Taxonomy" id="1761012"/>
    <lineage>
        <taxon>Bacteria</taxon>
        <taxon>Bacillati</taxon>
        <taxon>Bacillota</taxon>
        <taxon>Clostridia</taxon>
        <taxon>Eubacteriales</taxon>
        <taxon>Peptococcaceae</taxon>
        <taxon>Candidatus Formimonas</taxon>
    </lineage>
</organism>
<keyword evidence="7" id="KW-1185">Reference proteome</keyword>
<evidence type="ECO:0000313" key="6">
    <source>
        <dbReference type="EMBL" id="ATW27284.1"/>
    </source>
</evidence>